<dbReference type="Gene3D" id="3.30.70.80">
    <property type="entry name" value="Peptidase S8 propeptide/proteinase inhibitor I9"/>
    <property type="match status" value="1"/>
</dbReference>
<keyword evidence="3 5" id="KW-0378">Hydrolase</keyword>
<sequence>MKRWGFVGLLALAACAPESSTRASAQGQVCPGVLAGGIKEETSARQGLDGTQPSRTHDDGREPVIIRFRRSGGTGTHAAAVTASGASFTASTGAKVSAVYRNIPAVAARVSPAERYLLERSDLVESIEVDQPWSAQGLTPALFSPLPRQLTAATLLPGDEYTEGLRLVQAPEVWDANGDGVLDEGAPTGQGVKVCIIDSGLDMAHPEFQGAVAASHDFLDDDDDANDRGSKGQWGQGHGTHVAGIIAARVGQGGVTGPRGSPGGMVGVAPNASLLIARVLDLQGHTQMSVVLSAMEWCESQGARVVSLSLGGGTATRSTVEAFKALLDHGMLVVAASGNQNGPVSYPASDPSVLAVGAVDSRERRASFSNAGPELSLVAPGVDVLSTFPRGLGAFAEMSVEDASPLSRSLLYSPTGDTSGRLVDCGLGDSLDSCLEATCDGFVAYVRPGAVPVDQSMANVMRQGARAVVFAAEDAPAGGSVDILSLPRSGHWAPAVSVNQAASTMLRQRLGADARLSLFPVDYTHVSGTSMAAPYVSGVAALLWSARPELTPQQVREALEASARDLGTQGRDPLFGHGLVHARDALQRLP</sequence>
<feature type="domain" description="Peptidase S8/S53" evidence="7">
    <location>
        <begin position="189"/>
        <end position="383"/>
    </location>
</feature>
<dbReference type="InterPro" id="IPR015500">
    <property type="entry name" value="Peptidase_S8_subtilisin-rel"/>
</dbReference>
<dbReference type="PROSITE" id="PS51257">
    <property type="entry name" value="PROKAR_LIPOPROTEIN"/>
    <property type="match status" value="1"/>
</dbReference>
<protein>
    <submittedName>
        <fullName evidence="8">S8 family serine peptidase</fullName>
    </submittedName>
</protein>
<dbReference type="RefSeq" id="WP_207053499.1">
    <property type="nucleotide sequence ID" value="NZ_JAFIMU010000007.1"/>
</dbReference>
<proteinExistence type="inferred from homology"/>
<dbReference type="Pfam" id="PF00082">
    <property type="entry name" value="Peptidase_S8"/>
    <property type="match status" value="2"/>
</dbReference>
<evidence type="ECO:0000256" key="5">
    <source>
        <dbReference type="PROSITE-ProRule" id="PRU01240"/>
    </source>
</evidence>
<accession>A0ABS3DED7</accession>
<comment type="caution">
    <text evidence="8">The sequence shown here is derived from an EMBL/GenBank/DDBJ whole genome shotgun (WGS) entry which is preliminary data.</text>
</comment>
<dbReference type="InterPro" id="IPR023828">
    <property type="entry name" value="Peptidase_S8_Ser-AS"/>
</dbReference>
<dbReference type="InterPro" id="IPR050131">
    <property type="entry name" value="Peptidase_S8_subtilisin-like"/>
</dbReference>
<feature type="active site" description="Charge relay system" evidence="5">
    <location>
        <position position="198"/>
    </location>
</feature>
<dbReference type="InterPro" id="IPR022398">
    <property type="entry name" value="Peptidase_S8_His-AS"/>
</dbReference>
<dbReference type="InterPro" id="IPR000209">
    <property type="entry name" value="Peptidase_S8/S53_dom"/>
</dbReference>
<keyword evidence="9" id="KW-1185">Reference proteome</keyword>
<dbReference type="PROSITE" id="PS00137">
    <property type="entry name" value="SUBTILASE_HIS"/>
    <property type="match status" value="1"/>
</dbReference>
<dbReference type="PRINTS" id="PR00723">
    <property type="entry name" value="SUBTILISIN"/>
</dbReference>
<keyword evidence="2 5" id="KW-0645">Protease</keyword>
<evidence type="ECO:0000256" key="6">
    <source>
        <dbReference type="RuleBase" id="RU003355"/>
    </source>
</evidence>
<dbReference type="Gene3D" id="3.50.30.30">
    <property type="match status" value="1"/>
</dbReference>
<evidence type="ECO:0000313" key="9">
    <source>
        <dbReference type="Proteomes" id="UP000664052"/>
    </source>
</evidence>
<dbReference type="PANTHER" id="PTHR43806">
    <property type="entry name" value="PEPTIDASE S8"/>
    <property type="match status" value="1"/>
</dbReference>
<evidence type="ECO:0000256" key="1">
    <source>
        <dbReference type="ARBA" id="ARBA00011073"/>
    </source>
</evidence>
<dbReference type="CDD" id="cd00538">
    <property type="entry name" value="PA"/>
    <property type="match status" value="1"/>
</dbReference>
<evidence type="ECO:0000256" key="3">
    <source>
        <dbReference type="ARBA" id="ARBA00022801"/>
    </source>
</evidence>
<dbReference type="SUPFAM" id="SSF52743">
    <property type="entry name" value="Subtilisin-like"/>
    <property type="match status" value="1"/>
</dbReference>
<evidence type="ECO:0000256" key="4">
    <source>
        <dbReference type="ARBA" id="ARBA00022825"/>
    </source>
</evidence>
<dbReference type="Proteomes" id="UP000664052">
    <property type="component" value="Unassembled WGS sequence"/>
</dbReference>
<dbReference type="PANTHER" id="PTHR43806:SF11">
    <property type="entry name" value="CEREVISIN-RELATED"/>
    <property type="match status" value="1"/>
</dbReference>
<feature type="domain" description="Peptidase S8/S53" evidence="7">
    <location>
        <begin position="523"/>
        <end position="578"/>
    </location>
</feature>
<feature type="active site" description="Charge relay system" evidence="5">
    <location>
        <position position="530"/>
    </location>
</feature>
<evidence type="ECO:0000259" key="7">
    <source>
        <dbReference type="Pfam" id="PF00082"/>
    </source>
</evidence>
<dbReference type="EMBL" id="JAFIMU010000007">
    <property type="protein sequence ID" value="MBN8230001.1"/>
    <property type="molecule type" value="Genomic_DNA"/>
</dbReference>
<name>A0ABS3DED7_9BACT</name>
<dbReference type="InterPro" id="IPR037045">
    <property type="entry name" value="S8pro/Inhibitor_I9_sf"/>
</dbReference>
<evidence type="ECO:0000256" key="2">
    <source>
        <dbReference type="ARBA" id="ARBA00022670"/>
    </source>
</evidence>
<feature type="active site" description="Charge relay system" evidence="5">
    <location>
        <position position="238"/>
    </location>
</feature>
<dbReference type="InterPro" id="IPR036852">
    <property type="entry name" value="Peptidase_S8/S53_dom_sf"/>
</dbReference>
<dbReference type="InterPro" id="IPR023827">
    <property type="entry name" value="Peptidase_S8_Asp-AS"/>
</dbReference>
<dbReference type="PROSITE" id="PS00136">
    <property type="entry name" value="SUBTILASE_ASP"/>
    <property type="match status" value="1"/>
</dbReference>
<comment type="similarity">
    <text evidence="1 5 6">Belongs to the peptidase S8 family.</text>
</comment>
<dbReference type="PROSITE" id="PS51892">
    <property type="entry name" value="SUBTILASE"/>
    <property type="match status" value="1"/>
</dbReference>
<keyword evidence="4 5" id="KW-0720">Serine protease</keyword>
<reference evidence="8 9" key="1">
    <citation type="submission" date="2021-02" db="EMBL/GenBank/DDBJ databases">
        <title>De Novo genome assembly of isolated myxobacteria.</title>
        <authorList>
            <person name="Stevens D.C."/>
        </authorList>
    </citation>
    <scope>NUCLEOTIDE SEQUENCE [LARGE SCALE GENOMIC DNA]</scope>
    <source>
        <strain evidence="8 9">ATCC 29039</strain>
    </source>
</reference>
<dbReference type="PROSITE" id="PS00138">
    <property type="entry name" value="SUBTILASE_SER"/>
    <property type="match status" value="1"/>
</dbReference>
<evidence type="ECO:0000313" key="8">
    <source>
        <dbReference type="EMBL" id="MBN8230001.1"/>
    </source>
</evidence>
<dbReference type="Gene3D" id="3.40.50.200">
    <property type="entry name" value="Peptidase S8/S53 domain"/>
    <property type="match status" value="1"/>
</dbReference>
<gene>
    <name evidence="8" type="ORF">JYK02_21025</name>
</gene>
<organism evidence="8 9">
    <name type="scientific">Corallococcus macrosporus</name>
    <dbReference type="NCBI Taxonomy" id="35"/>
    <lineage>
        <taxon>Bacteria</taxon>
        <taxon>Pseudomonadati</taxon>
        <taxon>Myxococcota</taxon>
        <taxon>Myxococcia</taxon>
        <taxon>Myxococcales</taxon>
        <taxon>Cystobacterineae</taxon>
        <taxon>Myxococcaceae</taxon>
        <taxon>Corallococcus</taxon>
    </lineage>
</organism>